<proteinExistence type="predicted"/>
<dbReference type="RefSeq" id="WP_171001520.1">
    <property type="nucleotide sequence ID" value="NZ_BJDL01000001.1"/>
</dbReference>
<keyword evidence="2" id="KW-1185">Reference proteome</keyword>
<dbReference type="Pfam" id="PF07751">
    <property type="entry name" value="Abi_2"/>
    <property type="match status" value="1"/>
</dbReference>
<dbReference type="Proteomes" id="UP001597188">
    <property type="component" value="Unassembled WGS sequence"/>
</dbReference>
<organism evidence="1 2">
    <name type="scientific">Lactiplantibacillus songbeiensis</name>
    <dbReference type="NCBI Taxonomy" id="2559920"/>
    <lineage>
        <taxon>Bacteria</taxon>
        <taxon>Bacillati</taxon>
        <taxon>Bacillota</taxon>
        <taxon>Bacilli</taxon>
        <taxon>Lactobacillales</taxon>
        <taxon>Lactobacillaceae</taxon>
        <taxon>Lactiplantibacillus</taxon>
    </lineage>
</organism>
<protein>
    <submittedName>
        <fullName evidence="1">Abi family protein</fullName>
    </submittedName>
</protein>
<reference evidence="2" key="1">
    <citation type="journal article" date="2019" name="Int. J. Syst. Evol. Microbiol.">
        <title>The Global Catalogue of Microorganisms (GCM) 10K type strain sequencing project: providing services to taxonomists for standard genome sequencing and annotation.</title>
        <authorList>
            <consortium name="The Broad Institute Genomics Platform"/>
            <consortium name="The Broad Institute Genome Sequencing Center for Infectious Disease"/>
            <person name="Wu L."/>
            <person name="Ma J."/>
        </authorList>
    </citation>
    <scope>NUCLEOTIDE SEQUENCE [LARGE SCALE GENOMIC DNA]</scope>
    <source>
        <strain evidence="2">CCM 8931</strain>
    </source>
</reference>
<accession>A0ABW4BZ52</accession>
<sequence>MGKYERAATTVGQQVDILFQRGLKVTNSEEVKQKLENIGYFKFKGYCFPFYDSKDHFDNNVTFEQVYGAYMLDQKMHMLLLSLIVRVETQIKSRLGNFLALKYDPLCYADDGFFRAIDYKTDFLDKISDDAKKAGTRNELYVKHYRDDYENTFPLWVVFEMCSLGTFSKFFSDLQTEDQKDFVRGTYGGLTNKRLENWLHYLTLARNCCAHNSRTFKRTFSTSPKFFKTDITSCPELRKATVFPAFYILRELCFSSAYYNSCIDELCDYTRTLENVSLNDWGFPEDWCEVLKK</sequence>
<evidence type="ECO:0000313" key="1">
    <source>
        <dbReference type="EMBL" id="MFD1420516.1"/>
    </source>
</evidence>
<dbReference type="EMBL" id="JBHTOJ010000014">
    <property type="protein sequence ID" value="MFD1420516.1"/>
    <property type="molecule type" value="Genomic_DNA"/>
</dbReference>
<dbReference type="InterPro" id="IPR011664">
    <property type="entry name" value="Abi_system_AbiD/AbiF-like"/>
</dbReference>
<evidence type="ECO:0000313" key="2">
    <source>
        <dbReference type="Proteomes" id="UP001597188"/>
    </source>
</evidence>
<comment type="caution">
    <text evidence="1">The sequence shown here is derived from an EMBL/GenBank/DDBJ whole genome shotgun (WGS) entry which is preliminary data.</text>
</comment>
<gene>
    <name evidence="1" type="ORF">ACFQ5L_06080</name>
</gene>
<name>A0ABW4BZ52_9LACO</name>